<protein>
    <submittedName>
        <fullName evidence="2">Uncharacterized protein</fullName>
    </submittedName>
</protein>
<feature type="non-terminal residue" evidence="2">
    <location>
        <position position="1"/>
    </location>
</feature>
<feature type="region of interest" description="Disordered" evidence="1">
    <location>
        <begin position="1"/>
        <end position="22"/>
    </location>
</feature>
<evidence type="ECO:0000313" key="3">
    <source>
        <dbReference type="EMBL" id="CAF5175188.1"/>
    </source>
</evidence>
<dbReference type="EMBL" id="CAJOBH010285839">
    <property type="protein sequence ID" value="CAF5175023.1"/>
    <property type="molecule type" value="Genomic_DNA"/>
</dbReference>
<dbReference type="AlphaFoldDB" id="A0A8S3H1Y0"/>
<accession>A0A8S3H1Y0</accession>
<dbReference type="EMBL" id="CAJOBH010285961">
    <property type="protein sequence ID" value="CAF5175188.1"/>
    <property type="molecule type" value="Genomic_DNA"/>
</dbReference>
<evidence type="ECO:0000313" key="2">
    <source>
        <dbReference type="EMBL" id="CAF5175023.1"/>
    </source>
</evidence>
<comment type="caution">
    <text evidence="2">The sequence shown here is derived from an EMBL/GenBank/DDBJ whole genome shotgun (WGS) entry which is preliminary data.</text>
</comment>
<name>A0A8S3H1Y0_9BILA</name>
<evidence type="ECO:0000313" key="4">
    <source>
        <dbReference type="Proteomes" id="UP000681967"/>
    </source>
</evidence>
<organism evidence="2 4">
    <name type="scientific">Rotaria magnacalcarata</name>
    <dbReference type="NCBI Taxonomy" id="392030"/>
    <lineage>
        <taxon>Eukaryota</taxon>
        <taxon>Metazoa</taxon>
        <taxon>Spiralia</taxon>
        <taxon>Gnathifera</taxon>
        <taxon>Rotifera</taxon>
        <taxon>Eurotatoria</taxon>
        <taxon>Bdelloidea</taxon>
        <taxon>Philodinida</taxon>
        <taxon>Philodinidae</taxon>
        <taxon>Rotaria</taxon>
    </lineage>
</organism>
<reference evidence="2" key="1">
    <citation type="submission" date="2021-02" db="EMBL/GenBank/DDBJ databases">
        <authorList>
            <person name="Nowell W R."/>
        </authorList>
    </citation>
    <scope>NUCLEOTIDE SEQUENCE</scope>
</reference>
<sequence length="76" mass="9187">EVASNEIDAPIDIKKDRPKDYHPISTTMQRQRELYLSRLSLKRFRNNVERRRNERTHQESTFDNFTIDPQNESIKL</sequence>
<feature type="compositionally biased region" description="Basic and acidic residues" evidence="1">
    <location>
        <begin position="11"/>
        <end position="22"/>
    </location>
</feature>
<gene>
    <name evidence="2" type="ORF">BYL167_LOCUS78042</name>
    <name evidence="3" type="ORF">BYL167_LOCUS78072</name>
</gene>
<proteinExistence type="predicted"/>
<evidence type="ECO:0000256" key="1">
    <source>
        <dbReference type="SAM" id="MobiDB-lite"/>
    </source>
</evidence>
<dbReference type="Proteomes" id="UP000681967">
    <property type="component" value="Unassembled WGS sequence"/>
</dbReference>